<dbReference type="AlphaFoldDB" id="A0A9W8Z0F4"/>
<dbReference type="Gene3D" id="1.20.1250.20">
    <property type="entry name" value="MFS general substrate transporter like domains"/>
    <property type="match status" value="1"/>
</dbReference>
<evidence type="ECO:0000313" key="8">
    <source>
        <dbReference type="Proteomes" id="UP001140453"/>
    </source>
</evidence>
<evidence type="ECO:0000256" key="6">
    <source>
        <dbReference type="SAM" id="Phobius"/>
    </source>
</evidence>
<evidence type="ECO:0000256" key="2">
    <source>
        <dbReference type="ARBA" id="ARBA00022448"/>
    </source>
</evidence>
<dbReference type="EMBL" id="JAPEVB010000002">
    <property type="protein sequence ID" value="KAJ4394222.1"/>
    <property type="molecule type" value="Genomic_DNA"/>
</dbReference>
<dbReference type="InterPro" id="IPR036259">
    <property type="entry name" value="MFS_trans_sf"/>
</dbReference>
<evidence type="ECO:0000256" key="1">
    <source>
        <dbReference type="ARBA" id="ARBA00004141"/>
    </source>
</evidence>
<name>A0A9W8Z0F4_9PEZI</name>
<feature type="transmembrane region" description="Helical" evidence="6">
    <location>
        <begin position="157"/>
        <end position="175"/>
    </location>
</feature>
<keyword evidence="2" id="KW-0813">Transport</keyword>
<dbReference type="Pfam" id="PF07690">
    <property type="entry name" value="MFS_1"/>
    <property type="match status" value="1"/>
</dbReference>
<dbReference type="Proteomes" id="UP001140453">
    <property type="component" value="Unassembled WGS sequence"/>
</dbReference>
<dbReference type="OrthoDB" id="2962993at2759"/>
<keyword evidence="5 6" id="KW-0472">Membrane</keyword>
<keyword evidence="3 6" id="KW-0812">Transmembrane</keyword>
<gene>
    <name evidence="7" type="ORF">N0V93_003439</name>
</gene>
<keyword evidence="8" id="KW-1185">Reference proteome</keyword>
<organism evidence="7 8">
    <name type="scientific">Gnomoniopsis smithogilvyi</name>
    <dbReference type="NCBI Taxonomy" id="1191159"/>
    <lineage>
        <taxon>Eukaryota</taxon>
        <taxon>Fungi</taxon>
        <taxon>Dikarya</taxon>
        <taxon>Ascomycota</taxon>
        <taxon>Pezizomycotina</taxon>
        <taxon>Sordariomycetes</taxon>
        <taxon>Sordariomycetidae</taxon>
        <taxon>Diaporthales</taxon>
        <taxon>Gnomoniaceae</taxon>
        <taxon>Gnomoniopsis</taxon>
    </lineage>
</organism>
<feature type="transmembrane region" description="Helical" evidence="6">
    <location>
        <begin position="243"/>
        <end position="267"/>
    </location>
</feature>
<dbReference type="FunFam" id="1.20.1250.20:FF:000068">
    <property type="entry name" value="MFS general substrate transporter"/>
    <property type="match status" value="1"/>
</dbReference>
<comment type="caution">
    <text evidence="7">The sequence shown here is derived from an EMBL/GenBank/DDBJ whole genome shotgun (WGS) entry which is preliminary data.</text>
</comment>
<dbReference type="PANTHER" id="PTHR43791">
    <property type="entry name" value="PERMEASE-RELATED"/>
    <property type="match status" value="1"/>
</dbReference>
<accession>A0A9W8Z0F4</accession>
<feature type="transmembrane region" description="Helical" evidence="6">
    <location>
        <begin position="95"/>
        <end position="120"/>
    </location>
</feature>
<dbReference type="InterPro" id="IPR011701">
    <property type="entry name" value="MFS"/>
</dbReference>
<evidence type="ECO:0000313" key="7">
    <source>
        <dbReference type="EMBL" id="KAJ4394222.1"/>
    </source>
</evidence>
<feature type="transmembrane region" description="Helical" evidence="6">
    <location>
        <begin position="215"/>
        <end position="237"/>
    </location>
</feature>
<keyword evidence="4 6" id="KW-1133">Transmembrane helix</keyword>
<dbReference type="GO" id="GO:0022857">
    <property type="term" value="F:transmembrane transporter activity"/>
    <property type="evidence" value="ECO:0007669"/>
    <property type="project" value="InterPro"/>
</dbReference>
<dbReference type="SUPFAM" id="SSF103473">
    <property type="entry name" value="MFS general substrate transporter"/>
    <property type="match status" value="1"/>
</dbReference>
<evidence type="ECO:0000256" key="3">
    <source>
        <dbReference type="ARBA" id="ARBA00022692"/>
    </source>
</evidence>
<feature type="transmembrane region" description="Helical" evidence="6">
    <location>
        <begin position="126"/>
        <end position="145"/>
    </location>
</feature>
<feature type="transmembrane region" description="Helical" evidence="6">
    <location>
        <begin position="181"/>
        <end position="203"/>
    </location>
</feature>
<proteinExistence type="predicted"/>
<comment type="subcellular location">
    <subcellularLocation>
        <location evidence="1">Membrane</location>
        <topology evidence="1">Multi-pass membrane protein</topology>
    </subcellularLocation>
</comment>
<dbReference type="PANTHER" id="PTHR43791:SF5">
    <property type="entry name" value="MAJOR FACILITATOR SUPERFAMILY (MFS) PROFILE DOMAIN-CONTAINING PROTEIN"/>
    <property type="match status" value="1"/>
</dbReference>
<dbReference type="GO" id="GO:0016020">
    <property type="term" value="C:membrane"/>
    <property type="evidence" value="ECO:0007669"/>
    <property type="project" value="UniProtKB-SubCell"/>
</dbReference>
<reference evidence="7" key="1">
    <citation type="submission" date="2022-10" db="EMBL/GenBank/DDBJ databases">
        <title>Tapping the CABI collections for fungal endophytes: first genome assemblies for Collariella, Neodidymelliopsis, Ascochyta clinopodiicola, Didymella pomorum, Didymosphaeria variabile, Neocosmospora piperis and Neocucurbitaria cava.</title>
        <authorList>
            <person name="Hill R."/>
        </authorList>
    </citation>
    <scope>NUCLEOTIDE SEQUENCE</scope>
    <source>
        <strain evidence="7">IMI 355082</strain>
    </source>
</reference>
<sequence length="304" mass="34018">MNYFGVWDASTAQRRFREPLEGCWRPDSRPFDIMDIIAGLGSSLFLTEEERTAAMARLKQDAHGATDVEDVNEEKFDWRWVKMAFKAPQTWLSSLIWFFVLVPLYSFSLFLPTIITGLGYTDTTTAQLFTVPPNMAAFIVVLLTSLLSDKIKARGPIMAGGCLFAIAGYIMLLVAEREQVRYGGTFLVAAGVYPCSAMIMGWLSNNLAPHYVRATGIGFMIALANCAAFPATFIYLAKDAPDYVLGHSVSLGSLVLCLLTVCVQMAYCRWENRKRERGDRDGRLVHGESQHFLGHRHPAFKYTL</sequence>
<protein>
    <submittedName>
        <fullName evidence="7">Uncharacterized protein</fullName>
    </submittedName>
</protein>
<evidence type="ECO:0000256" key="4">
    <source>
        <dbReference type="ARBA" id="ARBA00022989"/>
    </source>
</evidence>
<evidence type="ECO:0000256" key="5">
    <source>
        <dbReference type="ARBA" id="ARBA00023136"/>
    </source>
</evidence>